<gene>
    <name evidence="1" type="ORF">RI129_001895</name>
</gene>
<organism evidence="1 2">
    <name type="scientific">Pyrocoelia pectoralis</name>
    <dbReference type="NCBI Taxonomy" id="417401"/>
    <lineage>
        <taxon>Eukaryota</taxon>
        <taxon>Metazoa</taxon>
        <taxon>Ecdysozoa</taxon>
        <taxon>Arthropoda</taxon>
        <taxon>Hexapoda</taxon>
        <taxon>Insecta</taxon>
        <taxon>Pterygota</taxon>
        <taxon>Neoptera</taxon>
        <taxon>Endopterygota</taxon>
        <taxon>Coleoptera</taxon>
        <taxon>Polyphaga</taxon>
        <taxon>Elateriformia</taxon>
        <taxon>Elateroidea</taxon>
        <taxon>Lampyridae</taxon>
        <taxon>Lampyrinae</taxon>
        <taxon>Pyrocoelia</taxon>
    </lineage>
</organism>
<keyword evidence="2" id="KW-1185">Reference proteome</keyword>
<dbReference type="PANTHER" id="PTHR33960:SF1">
    <property type="entry name" value="SIMILAR TO KIAA0825 PROTEIN"/>
    <property type="match status" value="1"/>
</dbReference>
<evidence type="ECO:0000313" key="2">
    <source>
        <dbReference type="Proteomes" id="UP001329430"/>
    </source>
</evidence>
<name>A0AAN7VVX0_9COLE</name>
<dbReference type="EMBL" id="JAVRBK010000001">
    <property type="protein sequence ID" value="KAK5650866.1"/>
    <property type="molecule type" value="Genomic_DNA"/>
</dbReference>
<dbReference type="PANTHER" id="PTHR33960">
    <property type="entry name" value="SIMILAR TO KIAA0825 PROTEIN"/>
    <property type="match status" value="1"/>
</dbReference>
<dbReference type="InterPro" id="IPR027993">
    <property type="entry name" value="DUF4495"/>
</dbReference>
<comment type="caution">
    <text evidence="1">The sequence shown here is derived from an EMBL/GenBank/DDBJ whole genome shotgun (WGS) entry which is preliminary data.</text>
</comment>
<proteinExistence type="predicted"/>
<evidence type="ECO:0000313" key="1">
    <source>
        <dbReference type="EMBL" id="KAK5650866.1"/>
    </source>
</evidence>
<reference evidence="1 2" key="1">
    <citation type="journal article" date="2024" name="Insects">
        <title>An Improved Chromosome-Level Genome Assembly of the Firefly Pyrocoelia pectoralis.</title>
        <authorList>
            <person name="Fu X."/>
            <person name="Meyer-Rochow V.B."/>
            <person name="Ballantyne L."/>
            <person name="Zhu X."/>
        </authorList>
    </citation>
    <scope>NUCLEOTIDE SEQUENCE [LARGE SCALE GENOMIC DNA]</scope>
    <source>
        <strain evidence="1">XCY_ONT2</strain>
    </source>
</reference>
<protein>
    <submittedName>
        <fullName evidence="1">Uncharacterized protein</fullName>
    </submittedName>
</protein>
<dbReference type="AlphaFoldDB" id="A0AAN7VVX0"/>
<sequence length="855" mass="96597">MEIMEDGNLMDKVHILLQRDLEYYKSKQSVLQETICPGIVGGRLDFPRFATFASVKLVLWWEDEFVAGFRKNSGLIPKSIQNSNVDETLEAGGPIVKKSDPEKFVISVGKSSEQLLDHLHILTQEALDHADLTVLMGALGAAALIKNSLWFYIQQCPIKQGYLNPLQSMYKQFQEMAEALAERLLDMHCRLISLYILQDAESLDWENDKPFFESERGSYVIQMWWTYMQGTKEDLWNSVPPKMAQMVLAGMLNESLTILAVRYMQAKPSELRNKLLAVDISNLLLCVGQLLPCICNCADEIIGLSLNSQSKIIRDIHAKCQELFFCLLLRGIPLDILYKVTFPSIDETFPSFYFKVFRKGVDNLEIFRSRSSSPSPWVSLALPHILPEYPKGVTSLGDLKDNYAIALEIMGLLAQPQPNWSSLLKVLAMRDGKVMSELLTLSIERSSPTKYAFESNPSLFECSGFLCLGDDSCKTVYSSAALCGPEHYYNVVAALTHVILTFGNNTEIAELLISGMDVNKDWAHCMDRREVWNLNYPPWYSAILNLAKPFLESITSTVISAVQTGASMYQAMTIVLACFMQLWDSIHDAVPRIAFLIQDILPADITPLGKSALLQILVSALYKELVYKSEENKKSVTFAEESKDEGASVSKSLEHKNSVCSFDGTNSSPEAIALAVSEALCSIDEDDKHTGEIEELLKQAKEALEYNDSQSEGCKRVEQSLQMCEVLVSDLLMTAEGRKSLKIIYHFLSCNSEWLLQRLNVSEEETHFEPNRLTLLSNKLLHTMFHVGYRQFDQLLTGKWQPNWNNFFHIPMGLSVDRVWNQISMRWEFNDANFLNLSSHDAKIVLDLTTVLKQA</sequence>
<dbReference type="Proteomes" id="UP001329430">
    <property type="component" value="Chromosome 1"/>
</dbReference>
<dbReference type="Pfam" id="PF14906">
    <property type="entry name" value="DUF4495"/>
    <property type="match status" value="1"/>
</dbReference>
<accession>A0AAN7VVX0</accession>